<dbReference type="GO" id="GO:0045503">
    <property type="term" value="F:dynein light chain binding"/>
    <property type="evidence" value="ECO:0007669"/>
    <property type="project" value="TreeGrafter"/>
</dbReference>
<dbReference type="GO" id="GO:0036158">
    <property type="term" value="P:outer dynein arm assembly"/>
    <property type="evidence" value="ECO:0007669"/>
    <property type="project" value="TreeGrafter"/>
</dbReference>
<evidence type="ECO:0000313" key="12">
    <source>
        <dbReference type="Proteomes" id="UP000663828"/>
    </source>
</evidence>
<keyword evidence="8" id="KW-0505">Motor protein</keyword>
<dbReference type="AlphaFoldDB" id="A0A816G8P3"/>
<comment type="subcellular location">
    <subcellularLocation>
        <location evidence="1">Cytoplasm</location>
        <location evidence="1">Cytoskeleton</location>
        <location evidence="1">Cilium axoneme</location>
    </subcellularLocation>
</comment>
<gene>
    <name evidence="11" type="ORF">XAT740_LOCUS58593</name>
</gene>
<evidence type="ECO:0000256" key="10">
    <source>
        <dbReference type="ARBA" id="ARBA00023273"/>
    </source>
</evidence>
<evidence type="ECO:0000256" key="9">
    <source>
        <dbReference type="ARBA" id="ARBA00023212"/>
    </source>
</evidence>
<feature type="non-terminal residue" evidence="11">
    <location>
        <position position="1"/>
    </location>
</feature>
<dbReference type="GO" id="GO:0036157">
    <property type="term" value="C:outer dynein arm"/>
    <property type="evidence" value="ECO:0007669"/>
    <property type="project" value="TreeGrafter"/>
</dbReference>
<dbReference type="GO" id="GO:0003341">
    <property type="term" value="P:cilium movement"/>
    <property type="evidence" value="ECO:0007669"/>
    <property type="project" value="TreeGrafter"/>
</dbReference>
<comment type="similarity">
    <text evidence="2">Belongs to the dynein intermediate chain family.</text>
</comment>
<dbReference type="GO" id="GO:0005874">
    <property type="term" value="C:microtubule"/>
    <property type="evidence" value="ECO:0007669"/>
    <property type="project" value="UniProtKB-KW"/>
</dbReference>
<evidence type="ECO:0000256" key="2">
    <source>
        <dbReference type="ARBA" id="ARBA00011059"/>
    </source>
</evidence>
<keyword evidence="9" id="KW-0206">Cytoskeleton</keyword>
<dbReference type="InterPro" id="IPR001680">
    <property type="entry name" value="WD40_rpt"/>
</dbReference>
<evidence type="ECO:0000256" key="4">
    <source>
        <dbReference type="ARBA" id="ARBA00022574"/>
    </source>
</evidence>
<dbReference type="GO" id="GO:0045504">
    <property type="term" value="F:dynein heavy chain binding"/>
    <property type="evidence" value="ECO:0007669"/>
    <property type="project" value="TreeGrafter"/>
</dbReference>
<proteinExistence type="inferred from homology"/>
<comment type="caution">
    <text evidence="11">The sequence shown here is derived from an EMBL/GenBank/DDBJ whole genome shotgun (WGS) entry which is preliminary data.</text>
</comment>
<dbReference type="PANTHER" id="PTHR12442">
    <property type="entry name" value="DYNEIN INTERMEDIATE CHAIN"/>
    <property type="match status" value="1"/>
</dbReference>
<evidence type="ECO:0000313" key="11">
    <source>
        <dbReference type="EMBL" id="CAF1670540.1"/>
    </source>
</evidence>
<dbReference type="InterPro" id="IPR015943">
    <property type="entry name" value="WD40/YVTN_repeat-like_dom_sf"/>
</dbReference>
<evidence type="ECO:0000256" key="7">
    <source>
        <dbReference type="ARBA" id="ARBA00023017"/>
    </source>
</evidence>
<name>A0A816G8P3_ADIRI</name>
<evidence type="ECO:0000256" key="3">
    <source>
        <dbReference type="ARBA" id="ARBA00022490"/>
    </source>
</evidence>
<dbReference type="EMBL" id="CAJNOR010012938">
    <property type="protein sequence ID" value="CAF1670540.1"/>
    <property type="molecule type" value="Genomic_DNA"/>
</dbReference>
<dbReference type="SUPFAM" id="SSF50978">
    <property type="entry name" value="WD40 repeat-like"/>
    <property type="match status" value="1"/>
</dbReference>
<keyword evidence="5" id="KW-0493">Microtubule</keyword>
<dbReference type="Proteomes" id="UP000663828">
    <property type="component" value="Unassembled WGS sequence"/>
</dbReference>
<keyword evidence="12" id="KW-1185">Reference proteome</keyword>
<keyword evidence="10" id="KW-0966">Cell projection</keyword>
<organism evidence="11 12">
    <name type="scientific">Adineta ricciae</name>
    <name type="common">Rotifer</name>
    <dbReference type="NCBI Taxonomy" id="249248"/>
    <lineage>
        <taxon>Eukaryota</taxon>
        <taxon>Metazoa</taxon>
        <taxon>Spiralia</taxon>
        <taxon>Gnathifera</taxon>
        <taxon>Rotifera</taxon>
        <taxon>Eurotatoria</taxon>
        <taxon>Bdelloidea</taxon>
        <taxon>Adinetida</taxon>
        <taxon>Adinetidae</taxon>
        <taxon>Adineta</taxon>
    </lineage>
</organism>
<keyword evidence="4" id="KW-0853">WD repeat</keyword>
<dbReference type="PANTHER" id="PTHR12442:SF11">
    <property type="entry name" value="DYNEIN AXONEMAL INTERMEDIATE CHAIN 1"/>
    <property type="match status" value="1"/>
</dbReference>
<evidence type="ECO:0000256" key="6">
    <source>
        <dbReference type="ARBA" id="ARBA00022737"/>
    </source>
</evidence>
<evidence type="ECO:0000256" key="1">
    <source>
        <dbReference type="ARBA" id="ARBA00004430"/>
    </source>
</evidence>
<accession>A0A816G8P3</accession>
<sequence length="163" mass="18127">PFHPNTFASCSADGTVKLWHEQLSECLMKFDLCTSLQDVVWSPYTSTLFAVAGADGKVYIFDIHSNKLEPICEQLLANESGKSCTKLAFNPIHPILLVGDETGWTNCLKLSPNLRKKAKVRKGIEYPANYDPELDKLAQELARTTAGDLMQDSLYVQSNSNED</sequence>
<keyword evidence="6" id="KW-0677">Repeat</keyword>
<reference evidence="11" key="1">
    <citation type="submission" date="2021-02" db="EMBL/GenBank/DDBJ databases">
        <authorList>
            <person name="Nowell W R."/>
        </authorList>
    </citation>
    <scope>NUCLEOTIDE SEQUENCE</scope>
</reference>
<keyword evidence="3" id="KW-0963">Cytoplasm</keyword>
<dbReference type="InterPro" id="IPR050687">
    <property type="entry name" value="Dynein_IC"/>
</dbReference>
<protein>
    <submittedName>
        <fullName evidence="11">Uncharacterized protein</fullName>
    </submittedName>
</protein>
<evidence type="ECO:0000256" key="5">
    <source>
        <dbReference type="ARBA" id="ARBA00022701"/>
    </source>
</evidence>
<dbReference type="Pfam" id="PF00400">
    <property type="entry name" value="WD40"/>
    <property type="match status" value="2"/>
</dbReference>
<keyword evidence="7" id="KW-0243">Dynein</keyword>
<dbReference type="InterPro" id="IPR036322">
    <property type="entry name" value="WD40_repeat_dom_sf"/>
</dbReference>
<dbReference type="Gene3D" id="2.130.10.10">
    <property type="entry name" value="YVTN repeat-like/Quinoprotein amine dehydrogenase"/>
    <property type="match status" value="1"/>
</dbReference>
<evidence type="ECO:0000256" key="8">
    <source>
        <dbReference type="ARBA" id="ARBA00023175"/>
    </source>
</evidence>